<dbReference type="GO" id="GO:0003700">
    <property type="term" value="F:DNA-binding transcription factor activity"/>
    <property type="evidence" value="ECO:0007669"/>
    <property type="project" value="TreeGrafter"/>
</dbReference>
<evidence type="ECO:0000256" key="1">
    <source>
        <dbReference type="ARBA" id="ARBA00023015"/>
    </source>
</evidence>
<dbReference type="InterPro" id="IPR036271">
    <property type="entry name" value="Tet_transcr_reg_TetR-rel_C_sf"/>
</dbReference>
<dbReference type="PROSITE" id="PS50977">
    <property type="entry name" value="HTH_TETR_2"/>
    <property type="match status" value="1"/>
</dbReference>
<dbReference type="InterPro" id="IPR050109">
    <property type="entry name" value="HTH-type_TetR-like_transc_reg"/>
</dbReference>
<dbReference type="Gene3D" id="1.10.357.10">
    <property type="entry name" value="Tetracycline Repressor, domain 2"/>
    <property type="match status" value="1"/>
</dbReference>
<organism evidence="7 8">
    <name type="scientific">Brevibacterium jeotgali</name>
    <dbReference type="NCBI Taxonomy" id="1262550"/>
    <lineage>
        <taxon>Bacteria</taxon>
        <taxon>Bacillati</taxon>
        <taxon>Actinomycetota</taxon>
        <taxon>Actinomycetes</taxon>
        <taxon>Micrococcales</taxon>
        <taxon>Brevibacteriaceae</taxon>
        <taxon>Brevibacterium</taxon>
    </lineage>
</organism>
<dbReference type="Proteomes" id="UP000234462">
    <property type="component" value="Unassembled WGS sequence"/>
</dbReference>
<feature type="DNA-binding region" description="H-T-H motif" evidence="4">
    <location>
        <begin position="52"/>
        <end position="71"/>
    </location>
</feature>
<dbReference type="PANTHER" id="PTHR30055">
    <property type="entry name" value="HTH-TYPE TRANSCRIPTIONAL REGULATOR RUTR"/>
    <property type="match status" value="1"/>
</dbReference>
<dbReference type="RefSeq" id="WP_101589022.1">
    <property type="nucleotide sequence ID" value="NZ_FXZM01000007.1"/>
</dbReference>
<evidence type="ECO:0000313" key="7">
    <source>
        <dbReference type="EMBL" id="SMY12076.1"/>
    </source>
</evidence>
<dbReference type="PRINTS" id="PR00455">
    <property type="entry name" value="HTHTETR"/>
</dbReference>
<evidence type="ECO:0000256" key="4">
    <source>
        <dbReference type="PROSITE-ProRule" id="PRU00335"/>
    </source>
</evidence>
<dbReference type="OrthoDB" id="9805134at2"/>
<keyword evidence="1" id="KW-0805">Transcription regulation</keyword>
<protein>
    <submittedName>
        <fullName evidence="7">Transcriptional regulator, TetR family</fullName>
    </submittedName>
</protein>
<proteinExistence type="predicted"/>
<name>A0A2H1L5A5_9MICO</name>
<evidence type="ECO:0000256" key="5">
    <source>
        <dbReference type="SAM" id="MobiDB-lite"/>
    </source>
</evidence>
<gene>
    <name evidence="7" type="ORF">BJEO58_01670</name>
</gene>
<evidence type="ECO:0000256" key="2">
    <source>
        <dbReference type="ARBA" id="ARBA00023125"/>
    </source>
</evidence>
<keyword evidence="3" id="KW-0804">Transcription</keyword>
<sequence length="221" mass="24623">MDRRQKSPPSLQPPPALPTPPRPTTPKGRETRARLLASARHLFGERGYGLVRVSDITDAAGISAGAFYRYFEDRRTLMLELLAVFHEDVYRSVSAPWDPDDPRASVEATTLAYLELYGENHDLFGILIELAPSDPQGAEIGLYARRRFHIRIEHSLDRGIREGTIRPDLDTRAAAELLGSMTEFYAPQRFNPGYGSTSTAPLASIAQTLADVWTDGVTRRD</sequence>
<dbReference type="SUPFAM" id="SSF48498">
    <property type="entry name" value="Tetracyclin repressor-like, C-terminal domain"/>
    <property type="match status" value="1"/>
</dbReference>
<feature type="domain" description="HTH tetR-type" evidence="6">
    <location>
        <begin position="29"/>
        <end position="89"/>
    </location>
</feature>
<dbReference type="Pfam" id="PF00440">
    <property type="entry name" value="TetR_N"/>
    <property type="match status" value="1"/>
</dbReference>
<dbReference type="AlphaFoldDB" id="A0A2H1L5A5"/>
<accession>A0A2H1L5A5</accession>
<keyword evidence="2 4" id="KW-0238">DNA-binding</keyword>
<evidence type="ECO:0000259" key="6">
    <source>
        <dbReference type="PROSITE" id="PS50977"/>
    </source>
</evidence>
<evidence type="ECO:0000313" key="8">
    <source>
        <dbReference type="Proteomes" id="UP000234462"/>
    </source>
</evidence>
<keyword evidence="8" id="KW-1185">Reference proteome</keyword>
<feature type="compositionally biased region" description="Pro residues" evidence="5">
    <location>
        <begin position="10"/>
        <end position="24"/>
    </location>
</feature>
<evidence type="ECO:0000256" key="3">
    <source>
        <dbReference type="ARBA" id="ARBA00023163"/>
    </source>
</evidence>
<reference evidence="8" key="1">
    <citation type="submission" date="2017-03" db="EMBL/GenBank/DDBJ databases">
        <authorList>
            <person name="Monnet C."/>
        </authorList>
    </citation>
    <scope>NUCLEOTIDE SEQUENCE [LARGE SCALE GENOMIC DNA]</scope>
    <source>
        <strain evidence="8">SJ5-8</strain>
    </source>
</reference>
<dbReference type="InterPro" id="IPR009057">
    <property type="entry name" value="Homeodomain-like_sf"/>
</dbReference>
<dbReference type="PANTHER" id="PTHR30055:SF234">
    <property type="entry name" value="HTH-TYPE TRANSCRIPTIONAL REGULATOR BETI"/>
    <property type="match status" value="1"/>
</dbReference>
<dbReference type="EMBL" id="FXZM01000007">
    <property type="protein sequence ID" value="SMY12076.1"/>
    <property type="molecule type" value="Genomic_DNA"/>
</dbReference>
<dbReference type="GO" id="GO:0000976">
    <property type="term" value="F:transcription cis-regulatory region binding"/>
    <property type="evidence" value="ECO:0007669"/>
    <property type="project" value="TreeGrafter"/>
</dbReference>
<feature type="region of interest" description="Disordered" evidence="5">
    <location>
        <begin position="1"/>
        <end position="29"/>
    </location>
</feature>
<dbReference type="Gene3D" id="1.10.10.60">
    <property type="entry name" value="Homeodomain-like"/>
    <property type="match status" value="1"/>
</dbReference>
<dbReference type="SUPFAM" id="SSF46689">
    <property type="entry name" value="Homeodomain-like"/>
    <property type="match status" value="1"/>
</dbReference>
<dbReference type="InterPro" id="IPR001647">
    <property type="entry name" value="HTH_TetR"/>
</dbReference>